<keyword evidence="6" id="KW-0732">Signal</keyword>
<dbReference type="Proteomes" id="UP000261620">
    <property type="component" value="Unplaced"/>
</dbReference>
<name>A0A3Q3WK39_MOLML</name>
<dbReference type="InterPro" id="IPR016201">
    <property type="entry name" value="PSI"/>
</dbReference>
<evidence type="ECO:0000256" key="3">
    <source>
        <dbReference type="ARBA" id="ARBA00022473"/>
    </source>
</evidence>
<evidence type="ECO:0000313" key="18">
    <source>
        <dbReference type="Ensembl" id="ENSMMOP00000009169.1"/>
    </source>
</evidence>
<feature type="compositionally biased region" description="Basic and acidic residues" evidence="15">
    <location>
        <begin position="722"/>
        <end position="731"/>
    </location>
</feature>
<feature type="transmembrane region" description="Helical" evidence="16">
    <location>
        <begin position="652"/>
        <end position="672"/>
    </location>
</feature>
<dbReference type="GO" id="GO:0071526">
    <property type="term" value="P:semaphorin-plexin signaling pathway"/>
    <property type="evidence" value="ECO:0007669"/>
    <property type="project" value="TreeGrafter"/>
</dbReference>
<dbReference type="InterPro" id="IPR027231">
    <property type="entry name" value="Semaphorin"/>
</dbReference>
<dbReference type="GO" id="GO:0045499">
    <property type="term" value="F:chemorepellent activity"/>
    <property type="evidence" value="ECO:0007669"/>
    <property type="project" value="TreeGrafter"/>
</dbReference>
<dbReference type="OMA" id="YINVQHF"/>
<keyword evidence="4" id="KW-0597">Phosphoprotein</keyword>
<evidence type="ECO:0000256" key="1">
    <source>
        <dbReference type="ARBA" id="ARBA00004479"/>
    </source>
</evidence>
<dbReference type="Pfam" id="PF01403">
    <property type="entry name" value="Sema"/>
    <property type="match status" value="2"/>
</dbReference>
<dbReference type="Gene3D" id="2.130.10.10">
    <property type="entry name" value="YVTN repeat-like/Quinoprotein amine dehydrogenase"/>
    <property type="match status" value="1"/>
</dbReference>
<dbReference type="GO" id="GO:0005886">
    <property type="term" value="C:plasma membrane"/>
    <property type="evidence" value="ECO:0007669"/>
    <property type="project" value="TreeGrafter"/>
</dbReference>
<evidence type="ECO:0000256" key="6">
    <source>
        <dbReference type="ARBA" id="ARBA00022729"/>
    </source>
</evidence>
<feature type="region of interest" description="Disordered" evidence="15">
    <location>
        <begin position="700"/>
        <end position="731"/>
    </location>
</feature>
<dbReference type="PANTHER" id="PTHR11036:SF14">
    <property type="entry name" value="SEMAPHORIN-4B"/>
    <property type="match status" value="1"/>
</dbReference>
<evidence type="ECO:0000313" key="19">
    <source>
        <dbReference type="Proteomes" id="UP000261620"/>
    </source>
</evidence>
<comment type="caution">
    <text evidence="14">Lacks conserved residue(s) required for the propagation of feature annotation.</text>
</comment>
<dbReference type="FunFam" id="2.130.10.10:FF:000033">
    <property type="entry name" value="Semaphorin 4B"/>
    <property type="match status" value="1"/>
</dbReference>
<evidence type="ECO:0000256" key="5">
    <source>
        <dbReference type="ARBA" id="ARBA00022692"/>
    </source>
</evidence>
<dbReference type="SMART" id="SM00423">
    <property type="entry name" value="PSI"/>
    <property type="match status" value="1"/>
</dbReference>
<dbReference type="Pfam" id="PF01437">
    <property type="entry name" value="PSI"/>
    <property type="match status" value="1"/>
</dbReference>
<evidence type="ECO:0000256" key="15">
    <source>
        <dbReference type="SAM" id="MobiDB-lite"/>
    </source>
</evidence>
<keyword evidence="19" id="KW-1185">Reference proteome</keyword>
<dbReference type="GO" id="GO:0030335">
    <property type="term" value="P:positive regulation of cell migration"/>
    <property type="evidence" value="ECO:0007669"/>
    <property type="project" value="TreeGrafter"/>
</dbReference>
<dbReference type="Gene3D" id="3.30.1680.10">
    <property type="entry name" value="ligand-binding face of the semaphorins, domain 2"/>
    <property type="match status" value="1"/>
</dbReference>
<dbReference type="STRING" id="94237.ENSMMOP00000009169"/>
<dbReference type="SUPFAM" id="SSF103575">
    <property type="entry name" value="Plexin repeat"/>
    <property type="match status" value="1"/>
</dbReference>
<comment type="subcellular location">
    <subcellularLocation>
        <location evidence="1">Membrane</location>
        <topology evidence="1">Single-pass type I membrane protein</topology>
    </subcellularLocation>
</comment>
<keyword evidence="5 16" id="KW-0812">Transmembrane</keyword>
<keyword evidence="12" id="KW-0325">Glycoprotein</keyword>
<evidence type="ECO:0000256" key="4">
    <source>
        <dbReference type="ARBA" id="ARBA00022553"/>
    </source>
</evidence>
<keyword evidence="3" id="KW-0217">Developmental protein</keyword>
<keyword evidence="11" id="KW-1015">Disulfide bond</keyword>
<evidence type="ECO:0000256" key="10">
    <source>
        <dbReference type="ARBA" id="ARBA00023136"/>
    </source>
</evidence>
<dbReference type="GO" id="GO:0030215">
    <property type="term" value="F:semaphorin receptor binding"/>
    <property type="evidence" value="ECO:0007669"/>
    <property type="project" value="InterPro"/>
</dbReference>
<dbReference type="GO" id="GO:0007411">
    <property type="term" value="P:axon guidance"/>
    <property type="evidence" value="ECO:0007669"/>
    <property type="project" value="TreeGrafter"/>
</dbReference>
<keyword evidence="13" id="KW-0393">Immunoglobulin domain</keyword>
<evidence type="ECO:0000256" key="7">
    <source>
        <dbReference type="ARBA" id="ARBA00022782"/>
    </source>
</evidence>
<reference evidence="18" key="2">
    <citation type="submission" date="2025-09" db="UniProtKB">
        <authorList>
            <consortium name="Ensembl"/>
        </authorList>
    </citation>
    <scope>IDENTIFICATION</scope>
</reference>
<dbReference type="SUPFAM" id="SSF101912">
    <property type="entry name" value="Sema domain"/>
    <property type="match status" value="1"/>
</dbReference>
<evidence type="ECO:0000259" key="17">
    <source>
        <dbReference type="PROSITE" id="PS51004"/>
    </source>
</evidence>
<dbReference type="InterPro" id="IPR015943">
    <property type="entry name" value="WD40/YVTN_repeat-like_dom_sf"/>
</dbReference>
<accession>A0A3Q3WK39</accession>
<organism evidence="18 19">
    <name type="scientific">Mola mola</name>
    <name type="common">Ocean sunfish</name>
    <name type="synonym">Tetraodon mola</name>
    <dbReference type="NCBI Taxonomy" id="94237"/>
    <lineage>
        <taxon>Eukaryota</taxon>
        <taxon>Metazoa</taxon>
        <taxon>Chordata</taxon>
        <taxon>Craniata</taxon>
        <taxon>Vertebrata</taxon>
        <taxon>Euteleostomi</taxon>
        <taxon>Actinopterygii</taxon>
        <taxon>Neopterygii</taxon>
        <taxon>Teleostei</taxon>
        <taxon>Neoteleostei</taxon>
        <taxon>Acanthomorphata</taxon>
        <taxon>Eupercaria</taxon>
        <taxon>Tetraodontiformes</taxon>
        <taxon>Molidae</taxon>
        <taxon>Mola</taxon>
    </lineage>
</organism>
<dbReference type="SMART" id="SM00630">
    <property type="entry name" value="Sema"/>
    <property type="match status" value="1"/>
</dbReference>
<keyword evidence="8" id="KW-0524">Neurogenesis</keyword>
<keyword evidence="9 16" id="KW-1133">Transmembrane helix</keyword>
<evidence type="ECO:0000256" key="13">
    <source>
        <dbReference type="ARBA" id="ARBA00023319"/>
    </source>
</evidence>
<dbReference type="PANTHER" id="PTHR11036">
    <property type="entry name" value="SEMAPHORIN"/>
    <property type="match status" value="1"/>
</dbReference>
<protein>
    <recommendedName>
        <fullName evidence="17">Sema domain-containing protein</fullName>
    </recommendedName>
</protein>
<sequence>MVFISHNELYAILFIFNTNKCINYTLHLFCLTSCSDANERTTRSFSASGVFNYTTLHLSKEDNMLYVGARETVFALNLTDISELTWKTPDMKRDECSFKGKDLKTDCFNYIKIMLRLNGTHLYVCGTYAFSPTCAYIKTADFSLVRSSTGNIATEDGRSRCPFNPEYKSTAIMADGELYAGTVSNFQGNEPIIYKSLSQGTSLKTENSLNWLQDPAFVGSAYIQESLPKGNPVGDDDKIYFFFSEAGKEFDFFDNTIVSRIARVCKGDLGGERVLQKKWTTFLKAQLLCSLPDDGFPFNIIQDMFVLTPSPEDWKNTEFYGVFTSQWYKGASGSSAVCSFTMDQVEKAFNGRYREVNRETQQWYTYNHPVPEPRPGMCITNATRVQGISSSLHMPDKVLNFVKDHFLMDSVIRSEEDDGRLHKAINVKNKMHIIEEIVVFGDSQPVQHIELDTEKGQLYISSFSELVEVPVANCSNYQSCGECILSRDPYCAWNGWWCIDVTQAPPNNAWQQNVGKADTSVICNKTVPSPRFTKLPPTPNTFKLLPCKLRSNLAERRWEFSESAGHFHYPSPEGGLVVVAQADRQETYECWSVEEGFRQLLANYCVRGEAKQESTTLTGRSHTPQFSKDKFVIPPEEVQLPQINTKTYRNELIVVCALLAFSLVVFSLFVVYRNRDHMKSMLKEGECPNMQQKKPRIVGKPAENLPLNGNTVTASVTPPLSESEKRPLDLRESHVEISPTCPRPRVRLGSMIKDSIV</sequence>
<evidence type="ECO:0000256" key="16">
    <source>
        <dbReference type="SAM" id="Phobius"/>
    </source>
</evidence>
<dbReference type="InterPro" id="IPR001627">
    <property type="entry name" value="Semap_dom"/>
</dbReference>
<evidence type="ECO:0000256" key="12">
    <source>
        <dbReference type="ARBA" id="ARBA00023180"/>
    </source>
</evidence>
<proteinExistence type="inferred from homology"/>
<evidence type="ECO:0000256" key="14">
    <source>
        <dbReference type="PROSITE-ProRule" id="PRU00352"/>
    </source>
</evidence>
<keyword evidence="10 16" id="KW-0472">Membrane</keyword>
<dbReference type="PROSITE" id="PS51004">
    <property type="entry name" value="SEMA"/>
    <property type="match status" value="1"/>
</dbReference>
<evidence type="ECO:0000256" key="11">
    <source>
        <dbReference type="ARBA" id="ARBA00023157"/>
    </source>
</evidence>
<feature type="domain" description="Sema" evidence="17">
    <location>
        <begin position="26"/>
        <end position="471"/>
    </location>
</feature>
<comment type="similarity">
    <text evidence="2">Belongs to the semaphorin family.</text>
</comment>
<evidence type="ECO:0000256" key="8">
    <source>
        <dbReference type="ARBA" id="ARBA00022902"/>
    </source>
</evidence>
<reference evidence="18" key="1">
    <citation type="submission" date="2025-08" db="UniProtKB">
        <authorList>
            <consortium name="Ensembl"/>
        </authorList>
    </citation>
    <scope>IDENTIFICATION</scope>
</reference>
<dbReference type="GO" id="GO:0001755">
    <property type="term" value="P:neural crest cell migration"/>
    <property type="evidence" value="ECO:0007669"/>
    <property type="project" value="TreeGrafter"/>
</dbReference>
<keyword evidence="7" id="KW-0221">Differentiation</keyword>
<dbReference type="InterPro" id="IPR002165">
    <property type="entry name" value="Plexin_repeat"/>
</dbReference>
<dbReference type="InterPro" id="IPR036352">
    <property type="entry name" value="Semap_dom_sf"/>
</dbReference>
<dbReference type="Ensembl" id="ENSMMOT00000009332.1">
    <property type="protein sequence ID" value="ENSMMOP00000009169.1"/>
    <property type="gene ID" value="ENSMMOG00000007087.1"/>
</dbReference>
<feature type="compositionally biased region" description="Polar residues" evidence="15">
    <location>
        <begin position="707"/>
        <end position="720"/>
    </location>
</feature>
<evidence type="ECO:0000256" key="9">
    <source>
        <dbReference type="ARBA" id="ARBA00022989"/>
    </source>
</evidence>
<dbReference type="AlphaFoldDB" id="A0A3Q3WK39"/>
<evidence type="ECO:0000256" key="2">
    <source>
        <dbReference type="ARBA" id="ARBA00009492"/>
    </source>
</evidence>